<dbReference type="PROSITE" id="PS50005">
    <property type="entry name" value="TPR"/>
    <property type="match status" value="1"/>
</dbReference>
<dbReference type="OrthoDB" id="215821at2"/>
<proteinExistence type="predicted"/>
<dbReference type="InterPro" id="IPR011990">
    <property type="entry name" value="TPR-like_helical_dom_sf"/>
</dbReference>
<evidence type="ECO:0000313" key="5">
    <source>
        <dbReference type="Proteomes" id="UP000318878"/>
    </source>
</evidence>
<dbReference type="PANTHER" id="PTHR44809">
    <property type="match status" value="1"/>
</dbReference>
<dbReference type="SMART" id="SM00028">
    <property type="entry name" value="TPR"/>
    <property type="match status" value="3"/>
</dbReference>
<dbReference type="Pfam" id="PF13432">
    <property type="entry name" value="TPR_16"/>
    <property type="match status" value="2"/>
</dbReference>
<dbReference type="AlphaFoldDB" id="A0A5C5VNW2"/>
<dbReference type="Gene3D" id="1.25.40.10">
    <property type="entry name" value="Tetratricopeptide repeat domain"/>
    <property type="match status" value="1"/>
</dbReference>
<keyword evidence="1" id="KW-0802">TPR repeat</keyword>
<feature type="compositionally biased region" description="Polar residues" evidence="2">
    <location>
        <begin position="327"/>
        <end position="337"/>
    </location>
</feature>
<gene>
    <name evidence="4" type="ORF">Enr8_13150</name>
</gene>
<reference evidence="4 5" key="1">
    <citation type="submission" date="2019-02" db="EMBL/GenBank/DDBJ databases">
        <title>Deep-cultivation of Planctomycetes and their phenomic and genomic characterization uncovers novel biology.</title>
        <authorList>
            <person name="Wiegand S."/>
            <person name="Jogler M."/>
            <person name="Boedeker C."/>
            <person name="Pinto D."/>
            <person name="Vollmers J."/>
            <person name="Rivas-Marin E."/>
            <person name="Kohn T."/>
            <person name="Peeters S.H."/>
            <person name="Heuer A."/>
            <person name="Rast P."/>
            <person name="Oberbeckmann S."/>
            <person name="Bunk B."/>
            <person name="Jeske O."/>
            <person name="Meyerdierks A."/>
            <person name="Storesund J.E."/>
            <person name="Kallscheuer N."/>
            <person name="Luecker S."/>
            <person name="Lage O.M."/>
            <person name="Pohl T."/>
            <person name="Merkel B.J."/>
            <person name="Hornburger P."/>
            <person name="Mueller R.-W."/>
            <person name="Bruemmer F."/>
            <person name="Labrenz M."/>
            <person name="Spormann A.M."/>
            <person name="Op Den Camp H."/>
            <person name="Overmann J."/>
            <person name="Amann R."/>
            <person name="Jetten M.S.M."/>
            <person name="Mascher T."/>
            <person name="Medema M.H."/>
            <person name="Devos D.P."/>
            <person name="Kaster A.-K."/>
            <person name="Ovreas L."/>
            <person name="Rohde M."/>
            <person name="Galperin M.Y."/>
            <person name="Jogler C."/>
        </authorList>
    </citation>
    <scope>NUCLEOTIDE SEQUENCE [LARGE SCALE GENOMIC DNA]</scope>
    <source>
        <strain evidence="4 5">Enr8</strain>
    </source>
</reference>
<comment type="caution">
    <text evidence="4">The sequence shown here is derived from an EMBL/GenBank/DDBJ whole genome shotgun (WGS) entry which is preliminary data.</text>
</comment>
<feature type="repeat" description="TPR" evidence="1">
    <location>
        <begin position="172"/>
        <end position="205"/>
    </location>
</feature>
<protein>
    <submittedName>
        <fullName evidence="4">Photosystem I assembly protein Ycf3</fullName>
    </submittedName>
</protein>
<dbReference type="RefSeq" id="WP_146429770.1">
    <property type="nucleotide sequence ID" value="NZ_SJPF01000001.1"/>
</dbReference>
<dbReference type="InterPro" id="IPR052943">
    <property type="entry name" value="TMTC_O-mannosyl-trnsfr"/>
</dbReference>
<sequence precursor="true">MAKYAPIALLVSVACVGCASAPFGQGGGLFSSAHPGPANYSQQLSLARLSERQDKSESAERIYHAILKEQPDNVVANHRLGVMAAKRGLHDEAGKYFTAAEASGLQTAEFYNDYGYWLYLQNKTEGAEQYFQKSLATDGSYRAAHNNLGLILGEQQRYEESLKHFMLAVDEGEAYANLAFIQSQMGDLESAEGNYHQALEMNPELKRAAQALVQIASKRGHIQPVRKVPTKREKKTADQVAQKRTAAPVVAASEEETPKQVAPVAYMAPQNPSNTVADAAQTQQLVVDAGQASLETKVESAMTSKSGLHYPQIMSIPPSLKLNQMKQTISDSPSATQRLGFAENTLRDTRRSE</sequence>
<keyword evidence="3" id="KW-0732">Signal</keyword>
<feature type="region of interest" description="Disordered" evidence="2">
    <location>
        <begin position="327"/>
        <end position="353"/>
    </location>
</feature>
<dbReference type="PANTHER" id="PTHR44809:SF1">
    <property type="entry name" value="PROTEIN O-MANNOSYL-TRANSFERASE TMTC1"/>
    <property type="match status" value="1"/>
</dbReference>
<dbReference type="PROSITE" id="PS51257">
    <property type="entry name" value="PROKAR_LIPOPROTEIN"/>
    <property type="match status" value="1"/>
</dbReference>
<evidence type="ECO:0000256" key="1">
    <source>
        <dbReference type="PROSITE-ProRule" id="PRU00339"/>
    </source>
</evidence>
<dbReference type="Pfam" id="PF13181">
    <property type="entry name" value="TPR_8"/>
    <property type="match status" value="1"/>
</dbReference>
<dbReference type="InterPro" id="IPR019734">
    <property type="entry name" value="TPR_rpt"/>
</dbReference>
<accession>A0A5C5VNW2</accession>
<dbReference type="SUPFAM" id="SSF48452">
    <property type="entry name" value="TPR-like"/>
    <property type="match status" value="1"/>
</dbReference>
<evidence type="ECO:0000256" key="2">
    <source>
        <dbReference type="SAM" id="MobiDB-lite"/>
    </source>
</evidence>
<evidence type="ECO:0000256" key="3">
    <source>
        <dbReference type="SAM" id="SignalP"/>
    </source>
</evidence>
<evidence type="ECO:0000313" key="4">
    <source>
        <dbReference type="EMBL" id="TWT39615.1"/>
    </source>
</evidence>
<feature type="chain" id="PRO_5023026254" evidence="3">
    <location>
        <begin position="22"/>
        <end position="353"/>
    </location>
</feature>
<dbReference type="EMBL" id="SJPF01000001">
    <property type="protein sequence ID" value="TWT39615.1"/>
    <property type="molecule type" value="Genomic_DNA"/>
</dbReference>
<dbReference type="Proteomes" id="UP000318878">
    <property type="component" value="Unassembled WGS sequence"/>
</dbReference>
<keyword evidence="5" id="KW-1185">Reference proteome</keyword>
<feature type="region of interest" description="Disordered" evidence="2">
    <location>
        <begin position="224"/>
        <end position="255"/>
    </location>
</feature>
<name>A0A5C5VNW2_9BACT</name>
<dbReference type="PROSITE" id="PS50293">
    <property type="entry name" value="TPR_REGION"/>
    <property type="match status" value="1"/>
</dbReference>
<feature type="signal peptide" evidence="3">
    <location>
        <begin position="1"/>
        <end position="21"/>
    </location>
</feature>
<organism evidence="4 5">
    <name type="scientific">Blastopirellula retiformator</name>
    <dbReference type="NCBI Taxonomy" id="2527970"/>
    <lineage>
        <taxon>Bacteria</taxon>
        <taxon>Pseudomonadati</taxon>
        <taxon>Planctomycetota</taxon>
        <taxon>Planctomycetia</taxon>
        <taxon>Pirellulales</taxon>
        <taxon>Pirellulaceae</taxon>
        <taxon>Blastopirellula</taxon>
    </lineage>
</organism>